<gene>
    <name evidence="1" type="ORF">FSC09_17320</name>
</gene>
<dbReference type="AlphaFoldDB" id="A0A6C0Y7N2"/>
<accession>A0A6C0Y7N2</accession>
<name>A0A6C0Y7N2_9GAMM</name>
<protein>
    <submittedName>
        <fullName evidence="1">Uncharacterized protein</fullName>
    </submittedName>
</protein>
<evidence type="ECO:0000313" key="1">
    <source>
        <dbReference type="EMBL" id="QIC72119.1"/>
    </source>
</evidence>
<proteinExistence type="predicted"/>
<dbReference type="RefSeq" id="WP_163146678.1">
    <property type="nucleotide sequence ID" value="NZ_CP044458.1"/>
</dbReference>
<geneLocation type="plasmid" evidence="2">
    <name>pb18-3</name>
</geneLocation>
<reference evidence="1 2" key="1">
    <citation type="submission" date="2019-09" db="EMBL/GenBank/DDBJ databases">
        <title>Non-baumannii Acinetobacter spp. carrying blaNDM-1 isolated in China.</title>
        <authorList>
            <person name="Cui C."/>
            <person name="Chen C."/>
            <person name="Sun J."/>
            <person name="Liu Y."/>
        </authorList>
    </citation>
    <scope>NUCLEOTIDE SEQUENCE [LARGE SCALE GENOMIC DNA]</scope>
    <source>
        <strain evidence="1 2">B18</strain>
        <plasmid evidence="2">pb18-3</plasmid>
    </source>
</reference>
<evidence type="ECO:0000313" key="2">
    <source>
        <dbReference type="Proteomes" id="UP000503440"/>
    </source>
</evidence>
<sequence length="206" mass="23555">MSFSLSQAVSRIAFNPTIKNIMIVKLFQVDSATKKCQKEYATKVTSRNKFNALIPTQDMSQITAFNMEIIAHATGVARHKVLDICVNGSITAQSIHDIASLKFMVQRRNAICDLVIKEIARAQFIIIQSEINSGKNYNDLFSNKTFQEWYYTFKKPLHPQTEGLIDNTNLVDATYQIVHCGYFEMTNYLLDLVEEEHKARFYPNAT</sequence>
<dbReference type="Proteomes" id="UP000503440">
    <property type="component" value="Plasmid pB18-3"/>
</dbReference>
<dbReference type="EMBL" id="CP044458">
    <property type="protein sequence ID" value="QIC72119.1"/>
    <property type="molecule type" value="Genomic_DNA"/>
</dbReference>
<keyword evidence="1" id="KW-0614">Plasmid</keyword>
<organism evidence="1 2">
    <name type="scientific">Acinetobacter indicus</name>
    <dbReference type="NCBI Taxonomy" id="756892"/>
    <lineage>
        <taxon>Bacteria</taxon>
        <taxon>Pseudomonadati</taxon>
        <taxon>Pseudomonadota</taxon>
        <taxon>Gammaproteobacteria</taxon>
        <taxon>Moraxellales</taxon>
        <taxon>Moraxellaceae</taxon>
        <taxon>Acinetobacter</taxon>
    </lineage>
</organism>